<evidence type="ECO:0000256" key="4">
    <source>
        <dbReference type="ARBA" id="ARBA00022679"/>
    </source>
</evidence>
<feature type="region of interest" description="Disordered" evidence="8">
    <location>
        <begin position="1"/>
        <end position="21"/>
    </location>
</feature>
<dbReference type="Pfam" id="PF07536">
    <property type="entry name" value="HWE_HK"/>
    <property type="match status" value="1"/>
</dbReference>
<dbReference type="InterPro" id="IPR006189">
    <property type="entry name" value="CHASE_dom"/>
</dbReference>
<accession>A0A9X1F0L1</accession>
<dbReference type="SMART" id="SM00911">
    <property type="entry name" value="HWE_HK"/>
    <property type="match status" value="1"/>
</dbReference>
<proteinExistence type="predicted"/>
<evidence type="ECO:0000256" key="8">
    <source>
        <dbReference type="SAM" id="MobiDB-lite"/>
    </source>
</evidence>
<dbReference type="RefSeq" id="WP_218403497.1">
    <property type="nucleotide sequence ID" value="NZ_JAGSPC010000001.1"/>
</dbReference>
<reference evidence="11" key="1">
    <citation type="submission" date="2021-04" db="EMBL/GenBank/DDBJ databases">
        <authorList>
            <person name="Pira H."/>
            <person name="Risdian C."/>
            <person name="Wink J."/>
        </authorList>
    </citation>
    <scope>NUCLEOTIDE SEQUENCE</scope>
    <source>
        <strain evidence="11">WH158</strain>
    </source>
</reference>
<dbReference type="EMBL" id="JAGSPC010000001">
    <property type="protein sequence ID" value="MBV7258135.1"/>
    <property type="molecule type" value="Genomic_DNA"/>
</dbReference>
<evidence type="ECO:0000313" key="12">
    <source>
        <dbReference type="Proteomes" id="UP001138681"/>
    </source>
</evidence>
<dbReference type="PROSITE" id="PS50839">
    <property type="entry name" value="CHASE"/>
    <property type="match status" value="1"/>
</dbReference>
<dbReference type="PANTHER" id="PTHR41523">
    <property type="entry name" value="TWO-COMPONENT SYSTEM SENSOR PROTEIN"/>
    <property type="match status" value="1"/>
</dbReference>
<dbReference type="Pfam" id="PF03924">
    <property type="entry name" value="CHASE"/>
    <property type="match status" value="1"/>
</dbReference>
<evidence type="ECO:0000256" key="6">
    <source>
        <dbReference type="ARBA" id="ARBA00022777"/>
    </source>
</evidence>
<gene>
    <name evidence="11" type="ORF">KCG46_00945</name>
</gene>
<feature type="transmembrane region" description="Helical" evidence="9">
    <location>
        <begin position="36"/>
        <end position="56"/>
    </location>
</feature>
<dbReference type="InterPro" id="IPR011102">
    <property type="entry name" value="Sig_transdc_His_kinase_HWE"/>
</dbReference>
<keyword evidence="12" id="KW-1185">Reference proteome</keyword>
<sequence length="571" mass="62904">MNTNTTMNDTGPERGVQKTREARGSVRGWMLNYPRAIPLAIFAAIAAITALSVYSIERSERARDAAQMREQAQSIASELERRGNSFSSYLRAGAALFSSVDEVSPSVFRQFVSELRLNLEYKGAEGIGWITVLPRTGEAEFLERVRAGQPEFPDIRPVSGPALPRLAPITYFSPDTRRNRRALGFNMYSDPVRAKAMDEAKRTVQPTASGRIIVAQEGSDEALGFMILMPVYSGEPSLRDANESLAGFVYSPFDAARFLETAIERTGSTGLGVRLYDEALKPEQQLAAVTLDGRTTQQVEQNVSFANRQMILLVETDEKQTLAPLSMVTLLFGLALSGLLMLLARLITQQAHEDRARLTFYEEQQSIRNSLSRELNHRVKNTLANVLSIMSLTRRRAKGLDDFADSLEGRVRSLSATHDLLTGSDWGTTAMSSVIEAELRHFRGDSENAFAVSGPDVELAPNDALSLGLAIHELATNAAKFGALSASEGSVAITWELVGENLAELEWCEAGGPPVAQPGKRGFGLELIEKIVAHELKHPVQLDFHDHGVHCRLRVPVRRRSEFQIREPVSL</sequence>
<keyword evidence="9" id="KW-1133">Transmembrane helix</keyword>
<evidence type="ECO:0000256" key="7">
    <source>
        <dbReference type="ARBA" id="ARBA00022840"/>
    </source>
</evidence>
<dbReference type="PANTHER" id="PTHR41523:SF8">
    <property type="entry name" value="ETHYLENE RESPONSE SENSOR PROTEIN"/>
    <property type="match status" value="1"/>
</dbReference>
<keyword evidence="4" id="KW-0808">Transferase</keyword>
<dbReference type="AlphaFoldDB" id="A0A9X1F0L1"/>
<feature type="domain" description="CHASE" evidence="10">
    <location>
        <begin position="167"/>
        <end position="277"/>
    </location>
</feature>
<dbReference type="GO" id="GO:0004673">
    <property type="term" value="F:protein histidine kinase activity"/>
    <property type="evidence" value="ECO:0007669"/>
    <property type="project" value="UniProtKB-EC"/>
</dbReference>
<dbReference type="EC" id="2.7.13.3" evidence="2"/>
<organism evidence="11 12">
    <name type="scientific">Erythrobacter crassostreae</name>
    <dbReference type="NCBI Taxonomy" id="2828328"/>
    <lineage>
        <taxon>Bacteria</taxon>
        <taxon>Pseudomonadati</taxon>
        <taxon>Pseudomonadota</taxon>
        <taxon>Alphaproteobacteria</taxon>
        <taxon>Sphingomonadales</taxon>
        <taxon>Erythrobacteraceae</taxon>
        <taxon>Erythrobacter/Porphyrobacter group</taxon>
        <taxon>Erythrobacter</taxon>
    </lineage>
</organism>
<keyword evidence="6" id="KW-0418">Kinase</keyword>
<dbReference type="GO" id="GO:0005524">
    <property type="term" value="F:ATP binding"/>
    <property type="evidence" value="ECO:0007669"/>
    <property type="project" value="UniProtKB-KW"/>
</dbReference>
<keyword evidence="5" id="KW-0547">Nucleotide-binding</keyword>
<evidence type="ECO:0000256" key="9">
    <source>
        <dbReference type="SAM" id="Phobius"/>
    </source>
</evidence>
<keyword evidence="9" id="KW-0472">Membrane</keyword>
<keyword evidence="3" id="KW-0597">Phosphoprotein</keyword>
<feature type="transmembrane region" description="Helical" evidence="9">
    <location>
        <begin position="328"/>
        <end position="347"/>
    </location>
</feature>
<keyword evidence="9" id="KW-0812">Transmembrane</keyword>
<evidence type="ECO:0000256" key="5">
    <source>
        <dbReference type="ARBA" id="ARBA00022741"/>
    </source>
</evidence>
<evidence type="ECO:0000259" key="10">
    <source>
        <dbReference type="PROSITE" id="PS50839"/>
    </source>
</evidence>
<evidence type="ECO:0000313" key="11">
    <source>
        <dbReference type="EMBL" id="MBV7258135.1"/>
    </source>
</evidence>
<evidence type="ECO:0000256" key="3">
    <source>
        <dbReference type="ARBA" id="ARBA00022553"/>
    </source>
</evidence>
<protein>
    <recommendedName>
        <fullName evidence="2">histidine kinase</fullName>
        <ecNumber evidence="2">2.7.13.3</ecNumber>
    </recommendedName>
</protein>
<dbReference type="Proteomes" id="UP001138681">
    <property type="component" value="Unassembled WGS sequence"/>
</dbReference>
<comment type="caution">
    <text evidence="11">The sequence shown here is derived from an EMBL/GenBank/DDBJ whole genome shotgun (WGS) entry which is preliminary data.</text>
</comment>
<evidence type="ECO:0000256" key="2">
    <source>
        <dbReference type="ARBA" id="ARBA00012438"/>
    </source>
</evidence>
<name>A0A9X1F0L1_9SPHN</name>
<evidence type="ECO:0000256" key="1">
    <source>
        <dbReference type="ARBA" id="ARBA00000085"/>
    </source>
</evidence>
<keyword evidence="7" id="KW-0067">ATP-binding</keyword>
<comment type="catalytic activity">
    <reaction evidence="1">
        <text>ATP + protein L-histidine = ADP + protein N-phospho-L-histidine.</text>
        <dbReference type="EC" id="2.7.13.3"/>
    </reaction>
</comment>
<dbReference type="SMART" id="SM01079">
    <property type="entry name" value="CHASE"/>
    <property type="match status" value="1"/>
</dbReference>
<feature type="compositionally biased region" description="Basic and acidic residues" evidence="8">
    <location>
        <begin position="11"/>
        <end position="21"/>
    </location>
</feature>